<comment type="caution">
    <text evidence="7">The sequence shown here is derived from an EMBL/GenBank/DDBJ whole genome shotgun (WGS) entry which is preliminary data.</text>
</comment>
<comment type="subcellular location">
    <subcellularLocation>
        <location evidence="1">Membrane</location>
        <topology evidence="1">Multi-pass membrane protein</topology>
    </subcellularLocation>
</comment>
<accession>A0A8J6NQD1</accession>
<gene>
    <name evidence="7" type="ORF">H8D96_06565</name>
</gene>
<dbReference type="GO" id="GO:0016020">
    <property type="term" value="C:membrane"/>
    <property type="evidence" value="ECO:0007669"/>
    <property type="project" value="UniProtKB-SubCell"/>
</dbReference>
<evidence type="ECO:0000256" key="5">
    <source>
        <dbReference type="SAM" id="Phobius"/>
    </source>
</evidence>
<sequence>MEELTTYPSDQSVGTTGEKPFSTSAIKGHFFSIWPYRLVRILLAGIFLWSGVTKLMDLKSFAVIIEAYGLIPESWVMPVAVILPTIEAIAALGLLMDIEGSLAVVSGLLVMFMAILGYGIRMGFDVDCGCFGPDDPEGKAFHGLRPALYRDVVMMAGVFYLYFWRYHQSLSPVRLRALLNNQSGEES</sequence>
<keyword evidence="3 5" id="KW-1133">Transmembrane helix</keyword>
<dbReference type="GO" id="GO:0030416">
    <property type="term" value="P:methylamine metabolic process"/>
    <property type="evidence" value="ECO:0007669"/>
    <property type="project" value="InterPro"/>
</dbReference>
<dbReference type="UniPathway" id="UPA00895"/>
<feature type="transmembrane region" description="Helical" evidence="5">
    <location>
        <begin position="38"/>
        <end position="55"/>
    </location>
</feature>
<keyword evidence="4 5" id="KW-0472">Membrane</keyword>
<dbReference type="InterPro" id="IPR009908">
    <property type="entry name" value="Methylamine_util_MauE"/>
</dbReference>
<feature type="transmembrane region" description="Helical" evidence="5">
    <location>
        <begin position="102"/>
        <end position="120"/>
    </location>
</feature>
<evidence type="ECO:0000313" key="8">
    <source>
        <dbReference type="Proteomes" id="UP000605201"/>
    </source>
</evidence>
<dbReference type="Proteomes" id="UP000605201">
    <property type="component" value="Unassembled WGS sequence"/>
</dbReference>
<name>A0A8J6NQD1_9BACT</name>
<dbReference type="AlphaFoldDB" id="A0A8J6NQD1"/>
<protein>
    <submittedName>
        <fullName evidence="7">DoxX family membrane protein</fullName>
    </submittedName>
</protein>
<evidence type="ECO:0000256" key="1">
    <source>
        <dbReference type="ARBA" id="ARBA00004141"/>
    </source>
</evidence>
<feature type="transmembrane region" description="Helical" evidence="5">
    <location>
        <begin position="147"/>
        <end position="164"/>
    </location>
</feature>
<organism evidence="7 8">
    <name type="scientific">Candidatus Desulfatibia vada</name>
    <dbReference type="NCBI Taxonomy" id="2841696"/>
    <lineage>
        <taxon>Bacteria</taxon>
        <taxon>Pseudomonadati</taxon>
        <taxon>Thermodesulfobacteriota</taxon>
        <taxon>Desulfobacteria</taxon>
        <taxon>Desulfobacterales</taxon>
        <taxon>Desulfobacterales incertae sedis</taxon>
        <taxon>Candidatus Desulfatibia</taxon>
    </lineage>
</organism>
<reference evidence="7 8" key="1">
    <citation type="submission" date="2020-08" db="EMBL/GenBank/DDBJ databases">
        <title>Bridging the membrane lipid divide: bacteria of the FCB group superphylum have the potential to synthesize archaeal ether lipids.</title>
        <authorList>
            <person name="Villanueva L."/>
            <person name="Von Meijenfeldt F.A.B."/>
            <person name="Westbye A.B."/>
            <person name="Yadav S."/>
            <person name="Hopmans E.C."/>
            <person name="Dutilh B.E."/>
            <person name="Sinninghe Damste J.S."/>
        </authorList>
    </citation>
    <scope>NUCLEOTIDE SEQUENCE [LARGE SCALE GENOMIC DNA]</scope>
    <source>
        <strain evidence="7">NIOZ-UU17</strain>
    </source>
</reference>
<feature type="domain" description="Methylamine utilisation protein MauE" evidence="6">
    <location>
        <begin position="35"/>
        <end position="161"/>
    </location>
</feature>
<feature type="transmembrane region" description="Helical" evidence="5">
    <location>
        <begin position="75"/>
        <end position="95"/>
    </location>
</feature>
<proteinExistence type="predicted"/>
<dbReference type="Pfam" id="PF07291">
    <property type="entry name" value="MauE"/>
    <property type="match status" value="1"/>
</dbReference>
<evidence type="ECO:0000256" key="2">
    <source>
        <dbReference type="ARBA" id="ARBA00022692"/>
    </source>
</evidence>
<evidence type="ECO:0000259" key="6">
    <source>
        <dbReference type="Pfam" id="PF07291"/>
    </source>
</evidence>
<evidence type="ECO:0000313" key="7">
    <source>
        <dbReference type="EMBL" id="MBC8431566.1"/>
    </source>
</evidence>
<evidence type="ECO:0000256" key="4">
    <source>
        <dbReference type="ARBA" id="ARBA00023136"/>
    </source>
</evidence>
<keyword evidence="2 5" id="KW-0812">Transmembrane</keyword>
<evidence type="ECO:0000256" key="3">
    <source>
        <dbReference type="ARBA" id="ARBA00022989"/>
    </source>
</evidence>
<dbReference type="EMBL" id="JACNIG010000155">
    <property type="protein sequence ID" value="MBC8431566.1"/>
    <property type="molecule type" value="Genomic_DNA"/>
</dbReference>